<accession>A0A0E9XKS1</accession>
<evidence type="ECO:0000313" key="1">
    <source>
        <dbReference type="EMBL" id="JAI03245.1"/>
    </source>
</evidence>
<organism evidence="1">
    <name type="scientific">Anguilla anguilla</name>
    <name type="common">European freshwater eel</name>
    <name type="synonym">Muraena anguilla</name>
    <dbReference type="NCBI Taxonomy" id="7936"/>
    <lineage>
        <taxon>Eukaryota</taxon>
        <taxon>Metazoa</taxon>
        <taxon>Chordata</taxon>
        <taxon>Craniata</taxon>
        <taxon>Vertebrata</taxon>
        <taxon>Euteleostomi</taxon>
        <taxon>Actinopterygii</taxon>
        <taxon>Neopterygii</taxon>
        <taxon>Teleostei</taxon>
        <taxon>Anguilliformes</taxon>
        <taxon>Anguillidae</taxon>
        <taxon>Anguilla</taxon>
    </lineage>
</organism>
<name>A0A0E9XKS1_ANGAN</name>
<dbReference type="AlphaFoldDB" id="A0A0E9XKS1"/>
<proteinExistence type="predicted"/>
<protein>
    <submittedName>
        <fullName evidence="1">Uncharacterized protein</fullName>
    </submittedName>
</protein>
<reference evidence="1" key="1">
    <citation type="submission" date="2014-11" db="EMBL/GenBank/DDBJ databases">
        <authorList>
            <person name="Amaro Gonzalez C."/>
        </authorList>
    </citation>
    <scope>NUCLEOTIDE SEQUENCE</scope>
</reference>
<sequence length="77" mass="8643">MCNHLFHSDGVLHSHSVGEFAGVHLDITDMDSQLLVEFRRVQVHSTGTQVLHRALVKIPRLYPLGGNPRETGQEVEE</sequence>
<reference evidence="1" key="2">
    <citation type="journal article" date="2015" name="Fish Shellfish Immunol.">
        <title>Early steps in the European eel (Anguilla anguilla)-Vibrio vulnificus interaction in the gills: Role of the RtxA13 toxin.</title>
        <authorList>
            <person name="Callol A."/>
            <person name="Pajuelo D."/>
            <person name="Ebbesson L."/>
            <person name="Teles M."/>
            <person name="MacKenzie S."/>
            <person name="Amaro C."/>
        </authorList>
    </citation>
    <scope>NUCLEOTIDE SEQUENCE</scope>
</reference>
<dbReference type="EMBL" id="GBXM01005333">
    <property type="protein sequence ID" value="JAI03245.1"/>
    <property type="molecule type" value="Transcribed_RNA"/>
</dbReference>